<protein>
    <submittedName>
        <fullName evidence="1">Uncharacterized protein</fullName>
    </submittedName>
</protein>
<evidence type="ECO:0000313" key="2">
    <source>
        <dbReference type="Proteomes" id="UP001233172"/>
    </source>
</evidence>
<gene>
    <name evidence="1" type="ORF">Bpfe_020658</name>
</gene>
<proteinExistence type="predicted"/>
<keyword evidence="2" id="KW-1185">Reference proteome</keyword>
<dbReference type="AlphaFoldDB" id="A0AAD8F4E4"/>
<organism evidence="1 2">
    <name type="scientific">Biomphalaria pfeifferi</name>
    <name type="common">Bloodfluke planorb</name>
    <name type="synonym">Freshwater snail</name>
    <dbReference type="NCBI Taxonomy" id="112525"/>
    <lineage>
        <taxon>Eukaryota</taxon>
        <taxon>Metazoa</taxon>
        <taxon>Spiralia</taxon>
        <taxon>Lophotrochozoa</taxon>
        <taxon>Mollusca</taxon>
        <taxon>Gastropoda</taxon>
        <taxon>Heterobranchia</taxon>
        <taxon>Euthyneura</taxon>
        <taxon>Panpulmonata</taxon>
        <taxon>Hygrophila</taxon>
        <taxon>Lymnaeoidea</taxon>
        <taxon>Planorbidae</taxon>
        <taxon>Biomphalaria</taxon>
    </lineage>
</organism>
<dbReference type="EMBL" id="JASAOG010000120">
    <property type="protein sequence ID" value="KAK0049926.1"/>
    <property type="molecule type" value="Genomic_DNA"/>
</dbReference>
<reference evidence="1" key="2">
    <citation type="submission" date="2023-04" db="EMBL/GenBank/DDBJ databases">
        <authorList>
            <person name="Bu L."/>
            <person name="Lu L."/>
            <person name="Laidemitt M.R."/>
            <person name="Zhang S.M."/>
            <person name="Mutuku M."/>
            <person name="Mkoji G."/>
            <person name="Steinauer M."/>
            <person name="Loker E.S."/>
        </authorList>
    </citation>
    <scope>NUCLEOTIDE SEQUENCE</scope>
    <source>
        <strain evidence="1">KasaAsao</strain>
        <tissue evidence="1">Whole Snail</tissue>
    </source>
</reference>
<sequence length="85" mass="9539">MSGSARQLETQTNVTFAQWAPMFLHTGNLPPWPTLRLGCVMEAANVIGQDTSLEVARDRRLGLWLVTCDQSERCTFLLYQTKAPV</sequence>
<reference evidence="1" key="1">
    <citation type="journal article" date="2023" name="PLoS Negl. Trop. Dis.">
        <title>A genome sequence for Biomphalaria pfeifferi, the major vector snail for the human-infecting parasite Schistosoma mansoni.</title>
        <authorList>
            <person name="Bu L."/>
            <person name="Lu L."/>
            <person name="Laidemitt M.R."/>
            <person name="Zhang S.M."/>
            <person name="Mutuku M."/>
            <person name="Mkoji G."/>
            <person name="Steinauer M."/>
            <person name="Loker E.S."/>
        </authorList>
    </citation>
    <scope>NUCLEOTIDE SEQUENCE</scope>
    <source>
        <strain evidence="1">KasaAsao</strain>
    </source>
</reference>
<dbReference type="Proteomes" id="UP001233172">
    <property type="component" value="Unassembled WGS sequence"/>
</dbReference>
<name>A0AAD8F4E4_BIOPF</name>
<accession>A0AAD8F4E4</accession>
<comment type="caution">
    <text evidence="1">The sequence shown here is derived from an EMBL/GenBank/DDBJ whole genome shotgun (WGS) entry which is preliminary data.</text>
</comment>
<evidence type="ECO:0000313" key="1">
    <source>
        <dbReference type="EMBL" id="KAK0049926.1"/>
    </source>
</evidence>